<proteinExistence type="predicted"/>
<dbReference type="InterPro" id="IPR041413">
    <property type="entry name" value="MLTR_LBD"/>
</dbReference>
<keyword evidence="3" id="KW-1185">Reference proteome</keyword>
<evidence type="ECO:0000259" key="1">
    <source>
        <dbReference type="PROSITE" id="PS50943"/>
    </source>
</evidence>
<name>A0ABR9HYC9_9PSEU</name>
<dbReference type="PANTHER" id="PTHR35010">
    <property type="entry name" value="BLL4672 PROTEIN-RELATED"/>
    <property type="match status" value="1"/>
</dbReference>
<feature type="domain" description="HTH cro/C1-type" evidence="1">
    <location>
        <begin position="35"/>
        <end position="82"/>
    </location>
</feature>
<dbReference type="CDD" id="cd00093">
    <property type="entry name" value="HTH_XRE"/>
    <property type="match status" value="1"/>
</dbReference>
<dbReference type="Gene3D" id="3.30.450.180">
    <property type="match status" value="1"/>
</dbReference>
<dbReference type="Gene3D" id="1.10.260.40">
    <property type="entry name" value="lambda repressor-like DNA-binding domains"/>
    <property type="match status" value="1"/>
</dbReference>
<accession>A0ABR9HYC9</accession>
<protein>
    <submittedName>
        <fullName evidence="2">Transcriptional regulator with XRE-family HTH domain</fullName>
    </submittedName>
</protein>
<dbReference type="Pfam" id="PF17765">
    <property type="entry name" value="MLTR_LBD"/>
    <property type="match status" value="1"/>
</dbReference>
<sequence>MIDRTGLAEFLRRRREGLSPSEVGLPATRRRRTPGLRREEVAVLAGLSSDFYARLEQARGSNPSEQVVAALARALRCTPDEKDHLFRLAGVPTPPRQVGRRLDPGLRQLVAHLDDLPTCVYNEVGDVLHTNALDDAVACRTEQRPDGENNVYRLWFTREESRAHVPEADRARLSAAHVSDLRATYSRRGEDDEITRLVDDLTARSEEFRTLWERHDVAVRHADLKDVQHPAVGVIRLRCRLLQLPEAGLRIRILLPLEGTDAAEKLELLRVIGTQQFLEAE</sequence>
<dbReference type="SMART" id="SM00530">
    <property type="entry name" value="HTH_XRE"/>
    <property type="match status" value="1"/>
</dbReference>
<dbReference type="PROSITE" id="PS50943">
    <property type="entry name" value="HTH_CROC1"/>
    <property type="match status" value="1"/>
</dbReference>
<dbReference type="Pfam" id="PF13560">
    <property type="entry name" value="HTH_31"/>
    <property type="match status" value="1"/>
</dbReference>
<dbReference type="EMBL" id="JADBEG010000001">
    <property type="protein sequence ID" value="MBE1495944.1"/>
    <property type="molecule type" value="Genomic_DNA"/>
</dbReference>
<gene>
    <name evidence="2" type="ORF">H4696_003044</name>
</gene>
<comment type="caution">
    <text evidence="2">The sequence shown here is derived from an EMBL/GenBank/DDBJ whole genome shotgun (WGS) entry which is preliminary data.</text>
</comment>
<evidence type="ECO:0000313" key="2">
    <source>
        <dbReference type="EMBL" id="MBE1495944.1"/>
    </source>
</evidence>
<dbReference type="SUPFAM" id="SSF47413">
    <property type="entry name" value="lambda repressor-like DNA-binding domains"/>
    <property type="match status" value="1"/>
</dbReference>
<reference evidence="2 3" key="1">
    <citation type="submission" date="2020-10" db="EMBL/GenBank/DDBJ databases">
        <title>Sequencing the genomes of 1000 actinobacteria strains.</title>
        <authorList>
            <person name="Klenk H.-P."/>
        </authorList>
    </citation>
    <scope>NUCLEOTIDE SEQUENCE [LARGE SCALE GENOMIC DNA]</scope>
    <source>
        <strain evidence="2 3">DSM 44653</strain>
    </source>
</reference>
<organism evidence="2 3">
    <name type="scientific">Amycolatopsis lexingtonensis</name>
    <dbReference type="NCBI Taxonomy" id="218822"/>
    <lineage>
        <taxon>Bacteria</taxon>
        <taxon>Bacillati</taxon>
        <taxon>Actinomycetota</taxon>
        <taxon>Actinomycetes</taxon>
        <taxon>Pseudonocardiales</taxon>
        <taxon>Pseudonocardiaceae</taxon>
        <taxon>Amycolatopsis</taxon>
    </lineage>
</organism>
<dbReference type="RefSeq" id="WP_086857179.1">
    <property type="nucleotide sequence ID" value="NZ_JADBEG010000001.1"/>
</dbReference>
<evidence type="ECO:0000313" key="3">
    <source>
        <dbReference type="Proteomes" id="UP000631670"/>
    </source>
</evidence>
<dbReference type="InterPro" id="IPR010982">
    <property type="entry name" value="Lambda_DNA-bd_dom_sf"/>
</dbReference>
<dbReference type="Proteomes" id="UP000631670">
    <property type="component" value="Unassembled WGS sequence"/>
</dbReference>
<dbReference type="PANTHER" id="PTHR35010:SF2">
    <property type="entry name" value="BLL4672 PROTEIN"/>
    <property type="match status" value="1"/>
</dbReference>
<dbReference type="InterPro" id="IPR001387">
    <property type="entry name" value="Cro/C1-type_HTH"/>
</dbReference>